<sequence>MNDCPVKTGLEKAYSSHVRFERRESGDVVVKSIGAQARWGELNFHKIMKAHGLPAMNAVIDGEELILDFIANAQTLGDCEIPENFKKFGQAVRAMHKISFSAPSYFDENGARTEITWNQFIKQTIDFGLGKQRKRGGFNEEESAQIMTALENHKFAEPKIISLLHGDLHPNNVMFAGDRTILFDTADWIAGGDKLYDLALIALDATPENLLGFIKGYGEDFTQNQNELNAYMLLRAFERWPNPFETQIPKVVERILNSEF</sequence>
<proteinExistence type="predicted"/>
<dbReference type="AlphaFoldDB" id="A0A2M8EPJ3"/>
<organism evidence="2 3">
    <name type="scientific">Candidatus Uhrbacteria bacterium CG_4_9_14_0_2_um_filter_41_50</name>
    <dbReference type="NCBI Taxonomy" id="1975031"/>
    <lineage>
        <taxon>Bacteria</taxon>
        <taxon>Candidatus Uhriibacteriota</taxon>
    </lineage>
</organism>
<feature type="domain" description="Aminoglycoside phosphotransferase" evidence="1">
    <location>
        <begin position="79"/>
        <end position="221"/>
    </location>
</feature>
<dbReference type="InterPro" id="IPR011009">
    <property type="entry name" value="Kinase-like_dom_sf"/>
</dbReference>
<gene>
    <name evidence="2" type="ORF">CO057_01950</name>
</gene>
<comment type="caution">
    <text evidence="2">The sequence shown here is derived from an EMBL/GenBank/DDBJ whole genome shotgun (WGS) entry which is preliminary data.</text>
</comment>
<dbReference type="EMBL" id="PFSI01000030">
    <property type="protein sequence ID" value="PJC24611.1"/>
    <property type="molecule type" value="Genomic_DNA"/>
</dbReference>
<evidence type="ECO:0000313" key="2">
    <source>
        <dbReference type="EMBL" id="PJC24611.1"/>
    </source>
</evidence>
<accession>A0A2M8EPJ3</accession>
<dbReference type="Pfam" id="PF01636">
    <property type="entry name" value="APH"/>
    <property type="match status" value="1"/>
</dbReference>
<name>A0A2M8EPJ3_9BACT</name>
<evidence type="ECO:0000259" key="1">
    <source>
        <dbReference type="Pfam" id="PF01636"/>
    </source>
</evidence>
<dbReference type="Proteomes" id="UP000230251">
    <property type="component" value="Unassembled WGS sequence"/>
</dbReference>
<dbReference type="SUPFAM" id="SSF56112">
    <property type="entry name" value="Protein kinase-like (PK-like)"/>
    <property type="match status" value="1"/>
</dbReference>
<dbReference type="InterPro" id="IPR002575">
    <property type="entry name" value="Aminoglycoside_PTrfase"/>
</dbReference>
<protein>
    <recommendedName>
        <fullName evidence="1">Aminoglycoside phosphotransferase domain-containing protein</fullName>
    </recommendedName>
</protein>
<dbReference type="Gene3D" id="3.90.1200.10">
    <property type="match status" value="1"/>
</dbReference>
<evidence type="ECO:0000313" key="3">
    <source>
        <dbReference type="Proteomes" id="UP000230251"/>
    </source>
</evidence>
<reference evidence="3" key="1">
    <citation type="submission" date="2017-09" db="EMBL/GenBank/DDBJ databases">
        <title>Depth-based differentiation of microbial function through sediment-hosted aquifers and enrichment of novel symbionts in the deep terrestrial subsurface.</title>
        <authorList>
            <person name="Probst A.J."/>
            <person name="Ladd B."/>
            <person name="Jarett J.K."/>
            <person name="Geller-Mcgrath D.E."/>
            <person name="Sieber C.M.K."/>
            <person name="Emerson J.B."/>
            <person name="Anantharaman K."/>
            <person name="Thomas B.C."/>
            <person name="Malmstrom R."/>
            <person name="Stieglmeier M."/>
            <person name="Klingl A."/>
            <person name="Woyke T."/>
            <person name="Ryan C.M."/>
            <person name="Banfield J.F."/>
        </authorList>
    </citation>
    <scope>NUCLEOTIDE SEQUENCE [LARGE SCALE GENOMIC DNA]</scope>
</reference>